<keyword evidence="3" id="KW-1003">Cell membrane</keyword>
<name>A0A1Q8TA14_9GAMM</name>
<dbReference type="Pfam" id="PF07690">
    <property type="entry name" value="MFS_1"/>
    <property type="match status" value="1"/>
</dbReference>
<dbReference type="PANTHER" id="PTHR23517">
    <property type="entry name" value="RESISTANCE PROTEIN MDTM, PUTATIVE-RELATED-RELATED"/>
    <property type="match status" value="1"/>
</dbReference>
<dbReference type="AlphaFoldDB" id="A0A1Q8TA14"/>
<evidence type="ECO:0000256" key="4">
    <source>
        <dbReference type="ARBA" id="ARBA00022692"/>
    </source>
</evidence>
<dbReference type="GO" id="GO:0005886">
    <property type="term" value="C:plasma membrane"/>
    <property type="evidence" value="ECO:0007669"/>
    <property type="project" value="UniProtKB-SubCell"/>
</dbReference>
<feature type="transmembrane region" description="Helical" evidence="7">
    <location>
        <begin position="20"/>
        <end position="42"/>
    </location>
</feature>
<evidence type="ECO:0000256" key="5">
    <source>
        <dbReference type="ARBA" id="ARBA00022989"/>
    </source>
</evidence>
<dbReference type="PROSITE" id="PS50850">
    <property type="entry name" value="MFS"/>
    <property type="match status" value="1"/>
</dbReference>
<evidence type="ECO:0000313" key="9">
    <source>
        <dbReference type="EMBL" id="OLO10515.1"/>
    </source>
</evidence>
<evidence type="ECO:0000256" key="6">
    <source>
        <dbReference type="ARBA" id="ARBA00023136"/>
    </source>
</evidence>
<keyword evidence="2" id="KW-0813">Transport</keyword>
<evidence type="ECO:0000256" key="7">
    <source>
        <dbReference type="SAM" id="Phobius"/>
    </source>
</evidence>
<proteinExistence type="predicted"/>
<dbReference type="Gene3D" id="1.20.1250.20">
    <property type="entry name" value="MFS general substrate transporter like domains"/>
    <property type="match status" value="2"/>
</dbReference>
<feature type="transmembrane region" description="Helical" evidence="7">
    <location>
        <begin position="217"/>
        <end position="233"/>
    </location>
</feature>
<keyword evidence="5 7" id="KW-1133">Transmembrane helix</keyword>
<dbReference type="SUPFAM" id="SSF103473">
    <property type="entry name" value="MFS general substrate transporter"/>
    <property type="match status" value="1"/>
</dbReference>
<feature type="transmembrane region" description="Helical" evidence="7">
    <location>
        <begin position="309"/>
        <end position="332"/>
    </location>
</feature>
<keyword evidence="10" id="KW-1185">Reference proteome</keyword>
<feature type="transmembrane region" description="Helical" evidence="7">
    <location>
        <begin position="344"/>
        <end position="367"/>
    </location>
</feature>
<reference evidence="9 10" key="1">
    <citation type="submission" date="2016-12" db="EMBL/GenBank/DDBJ databases">
        <title>Draft genome sequences of strains Salinicola socius SMB35, Salinicola sp. MH3R3-1 and Chromohalobacter sp. SMB17 from the Verkhnekamsk potash mining region of Russia.</title>
        <authorList>
            <person name="Mavrodi D.V."/>
            <person name="Olsson B.E."/>
            <person name="Korsakova E.S."/>
            <person name="Pyankova A."/>
            <person name="Mavrodi O.V."/>
            <person name="Plotnikova E.G."/>
        </authorList>
    </citation>
    <scope>NUCLEOTIDE SEQUENCE [LARGE SCALE GENOMIC DNA]</scope>
    <source>
        <strain evidence="9 10">SMB17</strain>
    </source>
</reference>
<sequence>MLRQSFQLVRSLNPQLRVLFVTTLIYRVSTMAFPFLSAWLYAKEGLPAYQVGVIVGAFGIGALVSDLLISPILRMMSASQAIKSGLCIYAIVLLFIPHLEQGCSLVLMTLIWGMAYEIFTPSAFSMTIEHSAEENRKVAFSCNRLAINIGMAIGPALGGLVFAFQSDLVFYVNSGVVLITLIYFSVMQRQLVSPSDRSTRRDLKPEQNHQESTNRPVYFWSSFFLSLPIHLAYALPPTVLSVYMVNGLGLEAYWVSFVYITNALLVTLFELPINNYMKHMTSYVSMLVGYLLGAMGFITMGIAQIGPMLILATVIWTLGELIVFPSLLDYISKSSGEGKKSRNLGLHSAGVNIGIIFTPAIVSLLTVQTGDPSFAWVSAGALVLISMVMLYLSEKAHFLKRV</sequence>
<dbReference type="InterPro" id="IPR020846">
    <property type="entry name" value="MFS_dom"/>
</dbReference>
<feature type="transmembrane region" description="Helical" evidence="7">
    <location>
        <begin position="48"/>
        <end position="69"/>
    </location>
</feature>
<keyword evidence="4 7" id="KW-0812">Transmembrane</keyword>
<comment type="subcellular location">
    <subcellularLocation>
        <location evidence="1">Cell membrane</location>
        <topology evidence="1">Multi-pass membrane protein</topology>
    </subcellularLocation>
</comment>
<dbReference type="InterPro" id="IPR011701">
    <property type="entry name" value="MFS"/>
</dbReference>
<dbReference type="Proteomes" id="UP000186806">
    <property type="component" value="Unassembled WGS sequence"/>
</dbReference>
<accession>A0A1Q8TA14</accession>
<gene>
    <name evidence="9" type="ORF">BTW10_14270</name>
</gene>
<dbReference type="PANTHER" id="PTHR23517:SF2">
    <property type="entry name" value="MULTIDRUG RESISTANCE PROTEIN MDTH"/>
    <property type="match status" value="1"/>
</dbReference>
<feature type="transmembrane region" description="Helical" evidence="7">
    <location>
        <begin position="283"/>
        <end position="303"/>
    </location>
</feature>
<evidence type="ECO:0000256" key="1">
    <source>
        <dbReference type="ARBA" id="ARBA00004651"/>
    </source>
</evidence>
<dbReference type="InterPro" id="IPR036259">
    <property type="entry name" value="MFS_trans_sf"/>
</dbReference>
<evidence type="ECO:0000313" key="10">
    <source>
        <dbReference type="Proteomes" id="UP000186806"/>
    </source>
</evidence>
<comment type="caution">
    <text evidence="9">The sequence shown here is derived from an EMBL/GenBank/DDBJ whole genome shotgun (WGS) entry which is preliminary data.</text>
</comment>
<feature type="transmembrane region" description="Helical" evidence="7">
    <location>
        <begin position="373"/>
        <end position="392"/>
    </location>
</feature>
<feature type="transmembrane region" description="Helical" evidence="7">
    <location>
        <begin position="170"/>
        <end position="187"/>
    </location>
</feature>
<organism evidence="9 10">
    <name type="scientific">Chromohalobacter japonicus</name>
    <dbReference type="NCBI Taxonomy" id="223900"/>
    <lineage>
        <taxon>Bacteria</taxon>
        <taxon>Pseudomonadati</taxon>
        <taxon>Pseudomonadota</taxon>
        <taxon>Gammaproteobacteria</taxon>
        <taxon>Oceanospirillales</taxon>
        <taxon>Halomonadaceae</taxon>
        <taxon>Chromohalobacter</taxon>
    </lineage>
</organism>
<protein>
    <recommendedName>
        <fullName evidence="8">Major facilitator superfamily (MFS) profile domain-containing protein</fullName>
    </recommendedName>
</protein>
<evidence type="ECO:0000259" key="8">
    <source>
        <dbReference type="PROSITE" id="PS50850"/>
    </source>
</evidence>
<dbReference type="InterPro" id="IPR050171">
    <property type="entry name" value="MFS_Transporters"/>
</dbReference>
<feature type="domain" description="Major facilitator superfamily (MFS) profile" evidence="8">
    <location>
        <begin position="1"/>
        <end position="396"/>
    </location>
</feature>
<dbReference type="EMBL" id="MSDQ01000033">
    <property type="protein sequence ID" value="OLO10515.1"/>
    <property type="molecule type" value="Genomic_DNA"/>
</dbReference>
<evidence type="ECO:0000256" key="2">
    <source>
        <dbReference type="ARBA" id="ARBA00022448"/>
    </source>
</evidence>
<feature type="transmembrane region" description="Helical" evidence="7">
    <location>
        <begin position="253"/>
        <end position="271"/>
    </location>
</feature>
<keyword evidence="6 7" id="KW-0472">Membrane</keyword>
<dbReference type="GO" id="GO:0022857">
    <property type="term" value="F:transmembrane transporter activity"/>
    <property type="evidence" value="ECO:0007669"/>
    <property type="project" value="InterPro"/>
</dbReference>
<feature type="transmembrane region" description="Helical" evidence="7">
    <location>
        <begin position="145"/>
        <end position="164"/>
    </location>
</feature>
<evidence type="ECO:0000256" key="3">
    <source>
        <dbReference type="ARBA" id="ARBA00022475"/>
    </source>
</evidence>